<protein>
    <submittedName>
        <fullName evidence="3">SMP-30/gluconolactonase/LRE family protein</fullName>
    </submittedName>
</protein>
<accession>A0ABT4XX41</accession>
<dbReference type="PANTHER" id="PTHR10907:SF47">
    <property type="entry name" value="REGUCALCIN"/>
    <property type="match status" value="1"/>
</dbReference>
<comment type="similarity">
    <text evidence="1">Belongs to the SMP-30/CGR1 family.</text>
</comment>
<dbReference type="InterPro" id="IPR013658">
    <property type="entry name" value="SGL"/>
</dbReference>
<evidence type="ECO:0000313" key="3">
    <source>
        <dbReference type="EMBL" id="MDA7426373.1"/>
    </source>
</evidence>
<comment type="caution">
    <text evidence="3">The sequence shown here is derived from an EMBL/GenBank/DDBJ whole genome shotgun (WGS) entry which is preliminary data.</text>
</comment>
<keyword evidence="4" id="KW-1185">Reference proteome</keyword>
<dbReference type="SUPFAM" id="SSF63829">
    <property type="entry name" value="Calcium-dependent phosphotriesterase"/>
    <property type="match status" value="1"/>
</dbReference>
<evidence type="ECO:0000313" key="4">
    <source>
        <dbReference type="Proteomes" id="UP001210720"/>
    </source>
</evidence>
<dbReference type="InterPro" id="IPR011042">
    <property type="entry name" value="6-blade_b-propeller_TolB-like"/>
</dbReference>
<feature type="domain" description="SMP-30/Gluconolactonase/LRE-like region" evidence="2">
    <location>
        <begin position="15"/>
        <end position="260"/>
    </location>
</feature>
<proteinExistence type="inferred from homology"/>
<dbReference type="PANTHER" id="PTHR10907">
    <property type="entry name" value="REGUCALCIN"/>
    <property type="match status" value="1"/>
</dbReference>
<name>A0ABT4XX41_9RHOB</name>
<sequence>MSIKIECVADTKSGIGEGAVWDVRTQSLWWVDIPAGFIHRFDPDTSQNQTWEWGEPVGCLALRENGGLVLATKTGFWLFDPESGERQHITDPEPDLPGNRFNDGTTDAQGRFWAGSMQDDGTPQKRQGTVYCLDTDLTVKPWRTGMFTPNGMAFSPDGSRMYLSDSYPEVRQIWSFDYDQQTGEPGVEQTFFDTRAVNGRPDGGTVDEDGCYWQAGVSGWQLYRLSPEGEVLATIDMPVEKPTKPMFGGANLDVLYVTSIGIGLTKGSNQPFAGGLFAVTGHGTRGVPQTRFAG</sequence>
<evidence type="ECO:0000256" key="1">
    <source>
        <dbReference type="ARBA" id="ARBA00008853"/>
    </source>
</evidence>
<gene>
    <name evidence="3" type="ORF">PFY00_16680</name>
</gene>
<dbReference type="InterPro" id="IPR005511">
    <property type="entry name" value="SMP-30"/>
</dbReference>
<reference evidence="3 4" key="1">
    <citation type="submission" date="2023-01" db="EMBL/GenBank/DDBJ databases">
        <title>Thalassococcus onchidii sp. nov., isolated from a marine invertebrate from the South China Sea.</title>
        <authorList>
            <person name="Xu S."/>
            <person name="Liu Z."/>
            <person name="Xu Y."/>
        </authorList>
    </citation>
    <scope>NUCLEOTIDE SEQUENCE [LARGE SCALE GENOMIC DNA]</scope>
    <source>
        <strain evidence="3 4">KCTC 32084</strain>
    </source>
</reference>
<dbReference type="Proteomes" id="UP001210720">
    <property type="component" value="Unassembled WGS sequence"/>
</dbReference>
<dbReference type="Pfam" id="PF08450">
    <property type="entry name" value="SGL"/>
    <property type="match status" value="1"/>
</dbReference>
<dbReference type="PRINTS" id="PR01790">
    <property type="entry name" value="SMP30FAMILY"/>
</dbReference>
<dbReference type="Gene3D" id="2.120.10.30">
    <property type="entry name" value="TolB, C-terminal domain"/>
    <property type="match status" value="1"/>
</dbReference>
<evidence type="ECO:0000259" key="2">
    <source>
        <dbReference type="Pfam" id="PF08450"/>
    </source>
</evidence>
<dbReference type="EMBL" id="JAQIOY010000009">
    <property type="protein sequence ID" value="MDA7426373.1"/>
    <property type="molecule type" value="Genomic_DNA"/>
</dbReference>
<dbReference type="RefSeq" id="WP_271433731.1">
    <property type="nucleotide sequence ID" value="NZ_JAQIOY010000009.1"/>
</dbReference>
<organism evidence="3 4">
    <name type="scientific">Thalassococcus lentus</name>
    <dbReference type="NCBI Taxonomy" id="1210524"/>
    <lineage>
        <taxon>Bacteria</taxon>
        <taxon>Pseudomonadati</taxon>
        <taxon>Pseudomonadota</taxon>
        <taxon>Alphaproteobacteria</taxon>
        <taxon>Rhodobacterales</taxon>
        <taxon>Roseobacteraceae</taxon>
        <taxon>Thalassococcus</taxon>
    </lineage>
</organism>